<evidence type="ECO:0000256" key="2">
    <source>
        <dbReference type="SAM" id="MobiDB-lite"/>
    </source>
</evidence>
<gene>
    <name evidence="5" type="primary">LOC106174791</name>
</gene>
<dbReference type="PANTHER" id="PTHR33331:SF13">
    <property type="entry name" value="COILED-COIL DOMAIN CONTAINING 162"/>
    <property type="match status" value="1"/>
</dbReference>
<organism evidence="4 5">
    <name type="scientific">Lingula anatina</name>
    <name type="common">Brachiopod</name>
    <name type="synonym">Lingula unguis</name>
    <dbReference type="NCBI Taxonomy" id="7574"/>
    <lineage>
        <taxon>Eukaryota</taxon>
        <taxon>Metazoa</taxon>
        <taxon>Spiralia</taxon>
        <taxon>Lophotrochozoa</taxon>
        <taxon>Brachiopoda</taxon>
        <taxon>Linguliformea</taxon>
        <taxon>Lingulata</taxon>
        <taxon>Lingulida</taxon>
        <taxon>Linguloidea</taxon>
        <taxon>Lingulidae</taxon>
        <taxon>Lingula</taxon>
    </lineage>
</organism>
<evidence type="ECO:0000256" key="1">
    <source>
        <dbReference type="SAM" id="Coils"/>
    </source>
</evidence>
<dbReference type="Proteomes" id="UP000085678">
    <property type="component" value="Unplaced"/>
</dbReference>
<sequence>MTYNDYYVFFEIDLPNVASFRCCLGQIWRTYTIIDLSKIQDIITKMAEVYQVASTEKIKNLEAELAGDLKELKQEIEENEMVHGIPHKTVSSVTVPKDTEHFRRERKMIIDRTMEVSEAKPLTVQADLMKEELLSAESYEYTPQNLPLLLHQYFLDRIHQLVQAKHMHMLRWKRFCEHTSTIEPLYPHYSERLGQIMSEYNDCLERSQRLEIARESHLLDNQAAIQSLKLDDLLIYLRWLVCHFHSMKRFNQYLRVIQWLPVTHKFDIAPDKSEVTEVDENTHLNRMTSRYQDDTLSPRPRSGGRPGSATTSAPSRSFMSAPPPPSAPPINPAILSTVPLPASSISFAAAAAGGGIASDETTLHLPLHMNDLESLRPQLNYLVSMYGVPMDMENVSTTADEMELFAAVNRKFRPHFIKQETMKVFKTYDRIELGLENWGADLSSHALKQISNWLPFIKLLPEVDPHQEKMMTELRQKNKIDEILRIQSRFMQVTDPERIQDTLREHAIFVRDPRQVHAVSVSSNRTTYHTSAVWRKLYANPDLFSDDKKDDGTYQEFDEKDTDNVDFSNRPRSPKKRKDSYDYVSTVQMLGLDEGNQDSNDPVSMQGGFLTFLHLRHLRIRDLQRTCLSILNYFRSVERTITINDRGLSLEAGKLKKSSPQNHRRGIPESGGIGGGGSLGSHAYLHNTPTDFKVSETEFMEFSEVENHDDFYTMDEGRIHVQDQRGYFIMYDAALDDLKKLEQDLLLVATHYIEKDRDTRTVSAVQRTPSAKKRQQQSAGDFDIPSYAHSEVDRFAVLLDLWNNHAAFLECKKNLLDCYMEAYQHVFDRDEKKSMAQVITNIMYRVPRYDFKGGYFVKSYRQECISLRLQTTLVKSVLDKQIEDQREYIQHVCREGGAEFGLPYKVIPKQLISINMGRSALRNIYMLEFHPTLAVASRIPEAIKHAFWELYHVHKPESVTDQLSMERKLLECALKEWDNLPTMGSSYSPQIQKDLFSDVFVEDPLFVCEIAQTLVAQEEENPANKSTKEKTVARIRAIGRLMEAVTLRYRLMDAASESEILSKVYRKQSVELSFDEYHLFLQFVQFEFATVKPDAGKPPPVYITAIQEDDFGVAKYVPNHLYLGIHELDQGHVGRFSFRSRDGVLQIMKGQGLESLQAVYMTQVVHKNALISAVLQADACLPTKQTPLEIKSVGIGAITDDSKSEKSSVTIGTAMSASTQGAALQSKINFHKTKGRSPEAFVSLQMEKAPFRDLMLNEYLSKKASMGTVLRNPEEVEKLKRRLVREFCHRSWERISQYSLRAQIIAYYNSILGLLQDFPNIRDTYFMLGEANEKKNEKMDSLAGLEADPRELKKRPRRVLTKDGKHVLNIWFIPHHSETLIIYKHMENEECGHALRLHLRIVASLHDILQYLCAHSKLGSSHARLGSKKMDFVSADWGGTEGIGADLREIQKQIDFLESPTDPEQIATFLQMRREVMFLEFETAVRHSMRDTFLATGNSHAFKAITKNMYYALPALSNVQEPCLTAMYLNVPEPLEARDLKASQLYPWRAFINRNGPFPLMFWQFQQIEYNMQLCLAGLRDVDRHVANGEILGVSLLMEDVLQSGYYDTSNVSADDDEEEDVETKSRLSVTPKPSRPGTSLSTAKTESSLDITSEIVRRRRAKKNLSRTQQPIESYKLLKIFLILWKRLEIFKYDWGQRKLGVEKIETPFLYKEFCKIYRAEKLFPILQSVARRYGQGDLYDGMVSDLQPLVTPAGASEIEMRVRQLLKLCESLEENMLNELRKKLAKEINLVLTERSREEGTLPTDLWKRPAMKESFTTYKPQVAEHFAKTVFSNFKETTDGFVFPKEHFNQALIQLEGEVLARERSNFESYSMYYENLLRQHHQLLYTKEQEIKHLEDELKMTRESIQTEVQCQMADQGHDLIMEITALRAQSRELRQTIMEQERDIRERIREEYNELVQNLFASCFDLKTKFDEFREDLYDDVFEKIGEARNEAVIAITDLRGHGGGGDAREHGPGDKDDAMHRILAKNQQIRDIQRENHSLKVLMLKMKAMNNWRQTHTRGVYDKQLSSEKQHADMSKKDCIQIQLLAEEDVILLRQHLVQLRKAFSEVSKECADAKTELQKEMKAKEEKAHAAIQKARSQKQLEAARQANIEKLVDELDMKDKTLNRIAEDFDKTTKMQELTNEKVKKDAIQYKKQLTHERNLKLDAFQRVDELQTQIYDIESGLFSRPQTSIGLVPSTASMRSKSVVGSSSKRNGAVSRSMASVSSSGLWPPPVIWPQNRSLTPEAFRNEKPNNLKIQRPKTVVGRLRSKIAEQLLNELDPADTHETIVRLEQMQNTVTP</sequence>
<feature type="region of interest" description="Disordered" evidence="2">
    <location>
        <begin position="277"/>
        <end position="332"/>
    </location>
</feature>
<protein>
    <submittedName>
        <fullName evidence="5">Uncharacterized protein LOC106174791</fullName>
    </submittedName>
</protein>
<evidence type="ECO:0000313" key="5">
    <source>
        <dbReference type="RefSeq" id="XP_013411937.2"/>
    </source>
</evidence>
<evidence type="ECO:0000259" key="3">
    <source>
        <dbReference type="Pfam" id="PF15082"/>
    </source>
</evidence>
<dbReference type="GeneID" id="106174791"/>
<dbReference type="RefSeq" id="XP_013411937.2">
    <property type="nucleotide sequence ID" value="XM_013556483.2"/>
</dbReference>
<name>A0A1S3JNJ2_LINAN</name>
<dbReference type="InterPro" id="IPR040401">
    <property type="entry name" value="CCDC162"/>
</dbReference>
<dbReference type="KEGG" id="lak:106174791"/>
<dbReference type="OrthoDB" id="76966at2759"/>
<proteinExistence type="predicted"/>
<feature type="coiled-coil region" evidence="1">
    <location>
        <begin position="1757"/>
        <end position="1784"/>
    </location>
</feature>
<dbReference type="InParanoid" id="A0A1S3JNJ2"/>
<feature type="region of interest" description="Disordered" evidence="2">
    <location>
        <begin position="1610"/>
        <end position="1647"/>
    </location>
</feature>
<feature type="compositionally biased region" description="Pro residues" evidence="2">
    <location>
        <begin position="321"/>
        <end position="331"/>
    </location>
</feature>
<feature type="coiled-coil region" evidence="1">
    <location>
        <begin position="1881"/>
        <end position="1963"/>
    </location>
</feature>
<feature type="coiled-coil region" evidence="1">
    <location>
        <begin position="55"/>
        <end position="82"/>
    </location>
</feature>
<keyword evidence="4" id="KW-1185">Reference proteome</keyword>
<reference evidence="5" key="1">
    <citation type="submission" date="2025-08" db="UniProtKB">
        <authorList>
            <consortium name="RefSeq"/>
        </authorList>
    </citation>
    <scope>IDENTIFICATION</scope>
    <source>
        <tissue evidence="5">Gonads</tissue>
    </source>
</reference>
<feature type="region of interest" description="Disordered" evidence="2">
    <location>
        <begin position="556"/>
        <end position="580"/>
    </location>
</feature>
<evidence type="ECO:0000313" key="4">
    <source>
        <dbReference type="Proteomes" id="UP000085678"/>
    </source>
</evidence>
<accession>A0A1S3JNJ2</accession>
<keyword evidence="1" id="KW-0175">Coiled coil</keyword>
<feature type="domain" description="DUF4549" evidence="3">
    <location>
        <begin position="49"/>
        <end position="189"/>
    </location>
</feature>
<feature type="coiled-coil region" evidence="1">
    <location>
        <begin position="2103"/>
        <end position="2141"/>
    </location>
</feature>
<dbReference type="PANTHER" id="PTHR33331">
    <property type="entry name" value="COILED-COIL DOMAIN-CONTAINING PROTEIN 162"/>
    <property type="match status" value="1"/>
</dbReference>
<dbReference type="Pfam" id="PF15082">
    <property type="entry name" value="DUF4549"/>
    <property type="match status" value="1"/>
</dbReference>
<dbReference type="InterPro" id="IPR029376">
    <property type="entry name" value="DUF4549"/>
</dbReference>
<feature type="compositionally biased region" description="Polar residues" evidence="2">
    <location>
        <begin position="1637"/>
        <end position="1647"/>
    </location>
</feature>